<name>A0ABN7NTD2_TIMPD</name>
<dbReference type="Proteomes" id="UP001153148">
    <property type="component" value="Unassembled WGS sequence"/>
</dbReference>
<dbReference type="InterPro" id="IPR032387">
    <property type="entry name" value="ACAS_N"/>
</dbReference>
<dbReference type="PANTHER" id="PTHR43347:SF3">
    <property type="entry name" value="ACYL-COA SYNTHETASE SHORT-CHAIN FAMILY MEMBER 3, MITOCHONDRIAL"/>
    <property type="match status" value="1"/>
</dbReference>
<evidence type="ECO:0000313" key="10">
    <source>
        <dbReference type="Proteomes" id="UP001153148"/>
    </source>
</evidence>
<feature type="chain" id="PRO_5046491009" description="Acyl-CoA synthetase short-chain family member 3, mitochondrial" evidence="6">
    <location>
        <begin position="17"/>
        <end position="238"/>
    </location>
</feature>
<accession>A0ABN7NTD2</accession>
<comment type="caution">
    <text evidence="9">The sequence shown here is derived from an EMBL/GenBank/DDBJ whole genome shotgun (WGS) entry which is preliminary data.</text>
</comment>
<evidence type="ECO:0000313" key="9">
    <source>
        <dbReference type="EMBL" id="CAG2058878.1"/>
    </source>
</evidence>
<feature type="signal peptide" evidence="6">
    <location>
        <begin position="1"/>
        <end position="16"/>
    </location>
</feature>
<feature type="domain" description="AMP-dependent synthetase/ligase" evidence="7">
    <location>
        <begin position="128"/>
        <end position="226"/>
    </location>
</feature>
<evidence type="ECO:0000256" key="3">
    <source>
        <dbReference type="ARBA" id="ARBA00040004"/>
    </source>
</evidence>
<dbReference type="InterPro" id="IPR000873">
    <property type="entry name" value="AMP-dep_synth/lig_dom"/>
</dbReference>
<organism evidence="9 10">
    <name type="scientific">Timema podura</name>
    <name type="common">Walking stick</name>
    <dbReference type="NCBI Taxonomy" id="61482"/>
    <lineage>
        <taxon>Eukaryota</taxon>
        <taxon>Metazoa</taxon>
        <taxon>Ecdysozoa</taxon>
        <taxon>Arthropoda</taxon>
        <taxon>Hexapoda</taxon>
        <taxon>Insecta</taxon>
        <taxon>Pterygota</taxon>
        <taxon>Neoptera</taxon>
        <taxon>Polyneoptera</taxon>
        <taxon>Phasmatodea</taxon>
        <taxon>Timematodea</taxon>
        <taxon>Timematoidea</taxon>
        <taxon>Timematidae</taxon>
        <taxon>Timema</taxon>
    </lineage>
</organism>
<evidence type="ECO:0000256" key="1">
    <source>
        <dbReference type="ARBA" id="ARBA00006432"/>
    </source>
</evidence>
<dbReference type="PANTHER" id="PTHR43347">
    <property type="entry name" value="ACYL-COA SYNTHETASE"/>
    <property type="match status" value="1"/>
</dbReference>
<dbReference type="SUPFAM" id="SSF56801">
    <property type="entry name" value="Acetyl-CoA synthetase-like"/>
    <property type="match status" value="1"/>
</dbReference>
<dbReference type="EMBL" id="CAJPIN010008183">
    <property type="protein sequence ID" value="CAG2058878.1"/>
    <property type="molecule type" value="Genomic_DNA"/>
</dbReference>
<dbReference type="Pfam" id="PF16177">
    <property type="entry name" value="ACAS_N"/>
    <property type="match status" value="1"/>
</dbReference>
<feature type="domain" description="Acetyl-coenzyme A synthetase N-terminal" evidence="8">
    <location>
        <begin position="67"/>
        <end position="121"/>
    </location>
</feature>
<keyword evidence="10" id="KW-1185">Reference proteome</keyword>
<sequence>MTCFMAFWSSIDRFYCFILVDFATSNLNDDDDDDDDDDDHFFTFEYFSTTALVNLIIKLNPYFSSKYVETFQRSIENPEEFWAEVGRGVSWSKTWDRVLDDTNQPFTKWFVGGELNACYNAVDRHVEAGRGGKVALIHDSPITKTVRHVTYLELQDKVSRLAGALADLGVGRGDRVLIYMPLIPEAIIAMLATARLGAIHSVVFGGFAARELCARIEHAEPKIIIAASCGVEPNKVVR</sequence>
<proteinExistence type="inferred from homology"/>
<keyword evidence="6" id="KW-0732">Signal</keyword>
<evidence type="ECO:0000256" key="5">
    <source>
        <dbReference type="ARBA" id="ARBA00047935"/>
    </source>
</evidence>
<dbReference type="InterPro" id="IPR042099">
    <property type="entry name" value="ANL_N_sf"/>
</dbReference>
<reference evidence="9" key="1">
    <citation type="submission" date="2021-03" db="EMBL/GenBank/DDBJ databases">
        <authorList>
            <person name="Tran Van P."/>
        </authorList>
    </citation>
    <scope>NUCLEOTIDE SEQUENCE</scope>
</reference>
<dbReference type="Gene3D" id="3.40.50.12780">
    <property type="entry name" value="N-terminal domain of ligase-like"/>
    <property type="match status" value="1"/>
</dbReference>
<evidence type="ECO:0000256" key="6">
    <source>
        <dbReference type="SAM" id="SignalP"/>
    </source>
</evidence>
<evidence type="ECO:0000256" key="2">
    <source>
        <dbReference type="ARBA" id="ARBA00013275"/>
    </source>
</evidence>
<comment type="similarity">
    <text evidence="1">Belongs to the ATP-dependent AMP-binding enzyme family.</text>
</comment>
<comment type="catalytic activity">
    <reaction evidence="5">
        <text>butanoate + ATP + CoA = butanoyl-CoA + AMP + diphosphate</text>
        <dbReference type="Rhea" id="RHEA:46172"/>
        <dbReference type="ChEBI" id="CHEBI:17968"/>
        <dbReference type="ChEBI" id="CHEBI:30616"/>
        <dbReference type="ChEBI" id="CHEBI:33019"/>
        <dbReference type="ChEBI" id="CHEBI:57287"/>
        <dbReference type="ChEBI" id="CHEBI:57371"/>
        <dbReference type="ChEBI" id="CHEBI:456215"/>
    </reaction>
    <physiologicalReaction direction="left-to-right" evidence="5">
        <dbReference type="Rhea" id="RHEA:46173"/>
    </physiologicalReaction>
</comment>
<evidence type="ECO:0000256" key="4">
    <source>
        <dbReference type="ARBA" id="ARBA00042755"/>
    </source>
</evidence>
<gene>
    <name evidence="9" type="ORF">TPAB3V08_LOCUS5844</name>
</gene>
<evidence type="ECO:0000259" key="7">
    <source>
        <dbReference type="Pfam" id="PF00501"/>
    </source>
</evidence>
<dbReference type="EC" id="6.2.1.1" evidence="2"/>
<dbReference type="Pfam" id="PF00501">
    <property type="entry name" value="AMP-binding"/>
    <property type="match status" value="1"/>
</dbReference>
<evidence type="ECO:0000259" key="8">
    <source>
        <dbReference type="Pfam" id="PF16177"/>
    </source>
</evidence>
<protein>
    <recommendedName>
        <fullName evidence="3">Acyl-CoA synthetase short-chain family member 3, mitochondrial</fullName>
        <ecNumber evidence="2">6.2.1.1</ecNumber>
    </recommendedName>
    <alternativeName>
        <fullName evidence="4">Acetate--CoA ligase 3</fullName>
    </alternativeName>
</protein>
<feature type="non-terminal residue" evidence="9">
    <location>
        <position position="238"/>
    </location>
</feature>